<evidence type="ECO:0000313" key="2">
    <source>
        <dbReference type="Proteomes" id="UP000807342"/>
    </source>
</evidence>
<gene>
    <name evidence="1" type="ORF">P691DRAFT_811791</name>
</gene>
<sequence length="477" mass="53481">MANDSGRHPWELNTLQRGLVDSCFEEGQYETAIATLNQLRSSEFNPWPPHLRQVIYISLQSTKDLATQHEIDTSIQASPSKLVKQHQYQMSLNLIPPKAVYDAQKLLMAYLLSSTPAALGRALPQRRSLIPPPPVHNEGDSTVARRAACIIQCRDCWEMLHTNFLLRQSAVPSAPKVKLKRQSEHIGYSKLDSTDLNASSPVVVTEDAWPLMEWLVSLFERDEELSETHPDARHSSLLAAQLLDDTDKAYFDIPITIIMHCLAQTQPQRQRLASRLLSLLINLTSTVELDLQGLIFAVYTRIHSLEQISLLISLLNQPSATQILKFRIGLCHRLISGLGPPATGNGPKPQPRIRARVTKAVDKQEPTTVDPPTTNRSSVPATSEILRLFQAPVPEEVQSGASLTPLWCKYQLLSVYGTFQARLTPADRDSEWSKTLAETLPRIVRDVFQQKGNEASVYQRLLENQIIGWQQLVGVVH</sequence>
<accession>A0A9P5XRH6</accession>
<dbReference type="AlphaFoldDB" id="A0A9P5XRH6"/>
<name>A0A9P5XRH6_9AGAR</name>
<dbReference type="OrthoDB" id="2337158at2759"/>
<reference evidence="1" key="1">
    <citation type="submission" date="2020-11" db="EMBL/GenBank/DDBJ databases">
        <authorList>
            <consortium name="DOE Joint Genome Institute"/>
            <person name="Ahrendt S."/>
            <person name="Riley R."/>
            <person name="Andreopoulos W."/>
            <person name="Labutti K."/>
            <person name="Pangilinan J."/>
            <person name="Ruiz-Duenas F.J."/>
            <person name="Barrasa J.M."/>
            <person name="Sanchez-Garcia M."/>
            <person name="Camarero S."/>
            <person name="Miyauchi S."/>
            <person name="Serrano A."/>
            <person name="Linde D."/>
            <person name="Babiker R."/>
            <person name="Drula E."/>
            <person name="Ayuso-Fernandez I."/>
            <person name="Pacheco R."/>
            <person name="Padilla G."/>
            <person name="Ferreira P."/>
            <person name="Barriuso J."/>
            <person name="Kellner H."/>
            <person name="Castanera R."/>
            <person name="Alfaro M."/>
            <person name="Ramirez L."/>
            <person name="Pisabarro A.G."/>
            <person name="Kuo A."/>
            <person name="Tritt A."/>
            <person name="Lipzen A."/>
            <person name="He G."/>
            <person name="Yan M."/>
            <person name="Ng V."/>
            <person name="Cullen D."/>
            <person name="Martin F."/>
            <person name="Rosso M.-N."/>
            <person name="Henrissat B."/>
            <person name="Hibbett D."/>
            <person name="Martinez A.T."/>
            <person name="Grigoriev I.V."/>
        </authorList>
    </citation>
    <scope>NUCLEOTIDE SEQUENCE</scope>
    <source>
        <strain evidence="1">MF-IS2</strain>
    </source>
</reference>
<organism evidence="1 2">
    <name type="scientific">Macrolepiota fuliginosa MF-IS2</name>
    <dbReference type="NCBI Taxonomy" id="1400762"/>
    <lineage>
        <taxon>Eukaryota</taxon>
        <taxon>Fungi</taxon>
        <taxon>Dikarya</taxon>
        <taxon>Basidiomycota</taxon>
        <taxon>Agaricomycotina</taxon>
        <taxon>Agaricomycetes</taxon>
        <taxon>Agaricomycetidae</taxon>
        <taxon>Agaricales</taxon>
        <taxon>Agaricineae</taxon>
        <taxon>Agaricaceae</taxon>
        <taxon>Macrolepiota</taxon>
    </lineage>
</organism>
<dbReference type="EMBL" id="MU151057">
    <property type="protein sequence ID" value="KAF9454006.1"/>
    <property type="molecule type" value="Genomic_DNA"/>
</dbReference>
<evidence type="ECO:0000313" key="1">
    <source>
        <dbReference type="EMBL" id="KAF9454006.1"/>
    </source>
</evidence>
<proteinExistence type="predicted"/>
<dbReference type="Proteomes" id="UP000807342">
    <property type="component" value="Unassembled WGS sequence"/>
</dbReference>
<keyword evidence="2" id="KW-1185">Reference proteome</keyword>
<protein>
    <submittedName>
        <fullName evidence="1">Uncharacterized protein</fullName>
    </submittedName>
</protein>
<comment type="caution">
    <text evidence="1">The sequence shown here is derived from an EMBL/GenBank/DDBJ whole genome shotgun (WGS) entry which is preliminary data.</text>
</comment>